<dbReference type="AlphaFoldDB" id="A0A918GHG6"/>
<feature type="compositionally biased region" description="Low complexity" evidence="1">
    <location>
        <begin position="30"/>
        <end position="39"/>
    </location>
</feature>
<evidence type="ECO:0000256" key="1">
    <source>
        <dbReference type="SAM" id="MobiDB-lite"/>
    </source>
</evidence>
<feature type="chain" id="PRO_5037103731" description="Lipoprotein" evidence="2">
    <location>
        <begin position="37"/>
        <end position="57"/>
    </location>
</feature>
<evidence type="ECO:0000256" key="2">
    <source>
        <dbReference type="SAM" id="SignalP"/>
    </source>
</evidence>
<accession>A0A918GHG6</accession>
<evidence type="ECO:0008006" key="5">
    <source>
        <dbReference type="Google" id="ProtNLM"/>
    </source>
</evidence>
<reference evidence="3" key="2">
    <citation type="submission" date="2020-09" db="EMBL/GenBank/DDBJ databases">
        <authorList>
            <person name="Sun Q."/>
            <person name="Ohkuma M."/>
        </authorList>
    </citation>
    <scope>NUCLEOTIDE SEQUENCE</scope>
    <source>
        <strain evidence="3">JCM 4234</strain>
    </source>
</reference>
<feature type="region of interest" description="Disordered" evidence="1">
    <location>
        <begin position="30"/>
        <end position="57"/>
    </location>
</feature>
<proteinExistence type="predicted"/>
<evidence type="ECO:0000313" key="3">
    <source>
        <dbReference type="EMBL" id="GGS36897.1"/>
    </source>
</evidence>
<protein>
    <recommendedName>
        <fullName evidence="5">Lipoprotein</fullName>
    </recommendedName>
</protein>
<dbReference type="Proteomes" id="UP000653493">
    <property type="component" value="Unassembled WGS sequence"/>
</dbReference>
<keyword evidence="2" id="KW-0732">Signal</keyword>
<gene>
    <name evidence="3" type="ORF">GCM10010238_27840</name>
</gene>
<reference evidence="3" key="1">
    <citation type="journal article" date="2014" name="Int. J. Syst. Evol. Microbiol.">
        <title>Complete genome sequence of Corynebacterium casei LMG S-19264T (=DSM 44701T), isolated from a smear-ripened cheese.</title>
        <authorList>
            <consortium name="US DOE Joint Genome Institute (JGI-PGF)"/>
            <person name="Walter F."/>
            <person name="Albersmeier A."/>
            <person name="Kalinowski J."/>
            <person name="Ruckert C."/>
        </authorList>
    </citation>
    <scope>NUCLEOTIDE SEQUENCE</scope>
    <source>
        <strain evidence="3">JCM 4234</strain>
    </source>
</reference>
<sequence length="57" mass="5915">MLERPRTAERYVRAAVAAAVATACLLLAGNTGPAHSAQHPPAPPGPSAQDDLTDRRP</sequence>
<organism evidence="3 4">
    <name type="scientific">Streptomyces griseoviridis</name>
    <dbReference type="NCBI Taxonomy" id="45398"/>
    <lineage>
        <taxon>Bacteria</taxon>
        <taxon>Bacillati</taxon>
        <taxon>Actinomycetota</taxon>
        <taxon>Actinomycetes</taxon>
        <taxon>Kitasatosporales</taxon>
        <taxon>Streptomycetaceae</taxon>
        <taxon>Streptomyces</taxon>
    </lineage>
</organism>
<dbReference type="PROSITE" id="PS51257">
    <property type="entry name" value="PROKAR_LIPOPROTEIN"/>
    <property type="match status" value="1"/>
</dbReference>
<name>A0A918GHG6_STRGD</name>
<feature type="signal peptide" evidence="2">
    <location>
        <begin position="1"/>
        <end position="36"/>
    </location>
</feature>
<evidence type="ECO:0000313" key="4">
    <source>
        <dbReference type="Proteomes" id="UP000653493"/>
    </source>
</evidence>
<keyword evidence="4" id="KW-1185">Reference proteome</keyword>
<comment type="caution">
    <text evidence="3">The sequence shown here is derived from an EMBL/GenBank/DDBJ whole genome shotgun (WGS) entry which is preliminary data.</text>
</comment>
<dbReference type="EMBL" id="BMSL01000006">
    <property type="protein sequence ID" value="GGS36897.1"/>
    <property type="molecule type" value="Genomic_DNA"/>
</dbReference>